<dbReference type="AlphaFoldDB" id="A0A286UCJ0"/>
<evidence type="ECO:0000256" key="6">
    <source>
        <dbReference type="ARBA" id="ARBA00022989"/>
    </source>
</evidence>
<evidence type="ECO:0000256" key="3">
    <source>
        <dbReference type="ARBA" id="ARBA00022448"/>
    </source>
</evidence>
<organism evidence="9 10">
    <name type="scientific">Pyrrhoderma noxium</name>
    <dbReference type="NCBI Taxonomy" id="2282107"/>
    <lineage>
        <taxon>Eukaryota</taxon>
        <taxon>Fungi</taxon>
        <taxon>Dikarya</taxon>
        <taxon>Basidiomycota</taxon>
        <taxon>Agaricomycotina</taxon>
        <taxon>Agaricomycetes</taxon>
        <taxon>Hymenochaetales</taxon>
        <taxon>Hymenochaetaceae</taxon>
        <taxon>Pyrrhoderma</taxon>
    </lineage>
</organism>
<evidence type="ECO:0000256" key="8">
    <source>
        <dbReference type="SAM" id="Phobius"/>
    </source>
</evidence>
<gene>
    <name evidence="9" type="ORF">PNOK_0735000</name>
</gene>
<keyword evidence="7 8" id="KW-0472">Membrane</keyword>
<dbReference type="InterPro" id="IPR038665">
    <property type="entry name" value="Voltage-dep_anion_channel_sf"/>
</dbReference>
<dbReference type="InParanoid" id="A0A286UCJ0"/>
<dbReference type="OrthoDB" id="1099at2759"/>
<feature type="transmembrane region" description="Helical" evidence="8">
    <location>
        <begin position="93"/>
        <end position="117"/>
    </location>
</feature>
<dbReference type="FunCoup" id="A0A286UCJ0">
    <property type="interactions" value="65"/>
</dbReference>
<protein>
    <submittedName>
        <fullName evidence="9">C4-dicarboxylate transporter malic acid transport</fullName>
    </submittedName>
</protein>
<feature type="transmembrane region" description="Helical" evidence="8">
    <location>
        <begin position="163"/>
        <end position="180"/>
    </location>
</feature>
<evidence type="ECO:0000313" key="9">
    <source>
        <dbReference type="EMBL" id="PAV17286.1"/>
    </source>
</evidence>
<accession>A0A286UCJ0</accession>
<keyword evidence="5 8" id="KW-0812">Transmembrane</keyword>
<proteinExistence type="inferred from homology"/>
<keyword evidence="3" id="KW-0813">Transport</keyword>
<name>A0A286UCJ0_9AGAM</name>
<reference evidence="9 10" key="1">
    <citation type="journal article" date="2017" name="Mol. Ecol.">
        <title>Comparative and population genomic landscape of Phellinus noxius: A hypervariable fungus causing root rot in trees.</title>
        <authorList>
            <person name="Chung C.L."/>
            <person name="Lee T.J."/>
            <person name="Akiba M."/>
            <person name="Lee H.H."/>
            <person name="Kuo T.H."/>
            <person name="Liu D."/>
            <person name="Ke H.M."/>
            <person name="Yokoi T."/>
            <person name="Roa M.B."/>
            <person name="Lu M.J."/>
            <person name="Chang Y.Y."/>
            <person name="Ann P.J."/>
            <person name="Tsai J.N."/>
            <person name="Chen C.Y."/>
            <person name="Tzean S.S."/>
            <person name="Ota Y."/>
            <person name="Hattori T."/>
            <person name="Sahashi N."/>
            <person name="Liou R.F."/>
            <person name="Kikuchi T."/>
            <person name="Tsai I.J."/>
        </authorList>
    </citation>
    <scope>NUCLEOTIDE SEQUENCE [LARGE SCALE GENOMIC DNA]</scope>
    <source>
        <strain evidence="9 10">FFPRI411160</strain>
    </source>
</reference>
<dbReference type="Pfam" id="PF03595">
    <property type="entry name" value="SLAC1"/>
    <property type="match status" value="2"/>
</dbReference>
<keyword evidence="6 8" id="KW-1133">Transmembrane helix</keyword>
<comment type="similarity">
    <text evidence="2">Belongs to the tellurite-resistance/dicarboxylate transporter (TDT) family.</text>
</comment>
<comment type="subcellular location">
    <subcellularLocation>
        <location evidence="1">Cell membrane</location>
        <topology evidence="1">Multi-pass membrane protein</topology>
    </subcellularLocation>
</comment>
<feature type="transmembrane region" description="Helical" evidence="8">
    <location>
        <begin position="304"/>
        <end position="322"/>
    </location>
</feature>
<dbReference type="Proteomes" id="UP000217199">
    <property type="component" value="Unassembled WGS sequence"/>
</dbReference>
<feature type="transmembrane region" description="Helical" evidence="8">
    <location>
        <begin position="129"/>
        <end position="151"/>
    </location>
</feature>
<feature type="transmembrane region" description="Helical" evidence="8">
    <location>
        <begin position="52"/>
        <end position="73"/>
    </location>
</feature>
<sequence>MPLGSQKSRKSLRERVRHFTPAWHAVNTGTGAVAALFHVFPYGSNHSGMQYTALSFELLNLFFFVVLTAIGLARYTFFRGVWASMLRHPVQSLFLGCFPMGLSNLIVGAVGTIHGYFNFGGTGFLYTLWGLWWADVVMSMAICFGQLHIMFTRQSHEVHLMSLIWLLPIVTMVVAASAGVDSQSERYSLSLYLQFIPTVSSFMDFPREFQSFPLFFPSVLLARLVSNIFADDIIPRFIYFCAWMLAFAMWSFATFWFLLAILALGDTPRLVSLPFTIMFWGTLFPNGAYARLTIILANSFDSTALRIWGSIYSCFVFALWIFSMSRSVIPFWDGSLFEAADLIEPEEAELIGMDPLDKEQNLAQVQTRSTTPASTIFIAEAI</sequence>
<feature type="transmembrane region" description="Helical" evidence="8">
    <location>
        <begin position="237"/>
        <end position="264"/>
    </location>
</feature>
<dbReference type="InterPro" id="IPR004695">
    <property type="entry name" value="SLAC1/Mae1/Ssu1/TehA"/>
</dbReference>
<dbReference type="PANTHER" id="PTHR31686:SF1">
    <property type="entry name" value="SULFITE EFFLUX PUMP SSU1"/>
    <property type="match status" value="1"/>
</dbReference>
<dbReference type="GO" id="GO:0000319">
    <property type="term" value="F:sulfite transmembrane transporter activity"/>
    <property type="evidence" value="ECO:0007669"/>
    <property type="project" value="TreeGrafter"/>
</dbReference>
<feature type="transmembrane region" description="Helical" evidence="8">
    <location>
        <begin position="270"/>
        <end position="292"/>
    </location>
</feature>
<evidence type="ECO:0000256" key="4">
    <source>
        <dbReference type="ARBA" id="ARBA00022475"/>
    </source>
</evidence>
<evidence type="ECO:0000256" key="2">
    <source>
        <dbReference type="ARBA" id="ARBA00008566"/>
    </source>
</evidence>
<evidence type="ECO:0000256" key="1">
    <source>
        <dbReference type="ARBA" id="ARBA00004651"/>
    </source>
</evidence>
<dbReference type="EMBL" id="NBII01000007">
    <property type="protein sequence ID" value="PAV17286.1"/>
    <property type="molecule type" value="Genomic_DNA"/>
</dbReference>
<comment type="caution">
    <text evidence="9">The sequence shown here is derived from an EMBL/GenBank/DDBJ whole genome shotgun (WGS) entry which is preliminary data.</text>
</comment>
<keyword evidence="10" id="KW-1185">Reference proteome</keyword>
<keyword evidence="4" id="KW-1003">Cell membrane</keyword>
<evidence type="ECO:0000256" key="7">
    <source>
        <dbReference type="ARBA" id="ARBA00023136"/>
    </source>
</evidence>
<dbReference type="Gene3D" id="1.50.10.150">
    <property type="entry name" value="Voltage-dependent anion channel"/>
    <property type="match status" value="1"/>
</dbReference>
<feature type="transmembrane region" description="Helical" evidence="8">
    <location>
        <begin position="212"/>
        <end position="230"/>
    </location>
</feature>
<dbReference type="PANTHER" id="PTHR31686">
    <property type="match status" value="1"/>
</dbReference>
<dbReference type="InterPro" id="IPR051629">
    <property type="entry name" value="Sulfite_efflux_TDT"/>
</dbReference>
<dbReference type="GO" id="GO:0005886">
    <property type="term" value="C:plasma membrane"/>
    <property type="evidence" value="ECO:0007669"/>
    <property type="project" value="UniProtKB-SubCell"/>
</dbReference>
<evidence type="ECO:0000313" key="10">
    <source>
        <dbReference type="Proteomes" id="UP000217199"/>
    </source>
</evidence>
<evidence type="ECO:0000256" key="5">
    <source>
        <dbReference type="ARBA" id="ARBA00022692"/>
    </source>
</evidence>
<feature type="transmembrane region" description="Helical" evidence="8">
    <location>
        <begin position="21"/>
        <end position="40"/>
    </location>
</feature>